<keyword evidence="2" id="KW-1185">Reference proteome</keyword>
<dbReference type="EMBL" id="JACEFG010000002">
    <property type="protein sequence ID" value="MBA2174893.1"/>
    <property type="molecule type" value="Genomic_DNA"/>
</dbReference>
<evidence type="ECO:0000313" key="2">
    <source>
        <dbReference type="Proteomes" id="UP000571017"/>
    </source>
</evidence>
<dbReference type="RefSeq" id="WP_181471948.1">
    <property type="nucleotide sequence ID" value="NZ_JACEFG010000002.1"/>
</dbReference>
<dbReference type="Proteomes" id="UP000571017">
    <property type="component" value="Unassembled WGS sequence"/>
</dbReference>
<organism evidence="1 2">
    <name type="scientific">Halobacillus locisalis</name>
    <dbReference type="NCBI Taxonomy" id="220753"/>
    <lineage>
        <taxon>Bacteria</taxon>
        <taxon>Bacillati</taxon>
        <taxon>Bacillota</taxon>
        <taxon>Bacilli</taxon>
        <taxon>Bacillales</taxon>
        <taxon>Bacillaceae</taxon>
        <taxon>Halobacillus</taxon>
    </lineage>
</organism>
<gene>
    <name evidence="1" type="ORF">H0266_08310</name>
</gene>
<name>A0A838CSQ4_9BACI</name>
<reference evidence="1 2" key="1">
    <citation type="journal article" date="2004" name="Extremophiles">
        <title>Halobacillus locisalis sp. nov., a halophilic bacterium isolated from a marine solar saltern of the Yellow Sea in Korea.</title>
        <authorList>
            <person name="Yoon J.H."/>
            <person name="Kang K.H."/>
            <person name="Oh T.K."/>
            <person name="Park Y.H."/>
        </authorList>
    </citation>
    <scope>NUCLEOTIDE SEQUENCE [LARGE SCALE GENOMIC DNA]</scope>
    <source>
        <strain evidence="1 2">KCTC 3788</strain>
    </source>
</reference>
<evidence type="ECO:0000313" key="1">
    <source>
        <dbReference type="EMBL" id="MBA2174893.1"/>
    </source>
</evidence>
<protein>
    <submittedName>
        <fullName evidence="1">Uncharacterized protein</fullName>
    </submittedName>
</protein>
<accession>A0A838CSQ4</accession>
<dbReference type="AlphaFoldDB" id="A0A838CSQ4"/>
<sequence length="106" mass="12074">MKRLFVIALLLITFSMALTNFFLNKADHHGQISKLGKDNFSLLPLYIDPEAEYNPPQIHFDDETNVSGEISTVCNLKNGQEVKVWLRDDESAPLADKIKVVNEDRK</sequence>
<proteinExistence type="predicted"/>
<comment type="caution">
    <text evidence="1">The sequence shown here is derived from an EMBL/GenBank/DDBJ whole genome shotgun (WGS) entry which is preliminary data.</text>
</comment>